<accession>A0ABR0TJ07</accession>
<reference evidence="1 2" key="1">
    <citation type="submission" date="2023-11" db="EMBL/GenBank/DDBJ databases">
        <title>Draft genome sequence and annotation of the polyextremotolerant black yeast-like fungus Aureobasidium pullulans NRRL 62042.</title>
        <authorList>
            <person name="Dielentheis-Frenken M.R.E."/>
            <person name="Wibberg D."/>
            <person name="Blank L.M."/>
            <person name="Tiso T."/>
        </authorList>
    </citation>
    <scope>NUCLEOTIDE SEQUENCE [LARGE SCALE GENOMIC DNA]</scope>
    <source>
        <strain evidence="1 2">NRRL 62042</strain>
    </source>
</reference>
<protein>
    <recommendedName>
        <fullName evidence="3">Concanavalin A-like lectin/glucanase</fullName>
    </recommendedName>
</protein>
<organism evidence="1 2">
    <name type="scientific">Aureobasidium pullulans</name>
    <name type="common">Black yeast</name>
    <name type="synonym">Pullularia pullulans</name>
    <dbReference type="NCBI Taxonomy" id="5580"/>
    <lineage>
        <taxon>Eukaryota</taxon>
        <taxon>Fungi</taxon>
        <taxon>Dikarya</taxon>
        <taxon>Ascomycota</taxon>
        <taxon>Pezizomycotina</taxon>
        <taxon>Dothideomycetes</taxon>
        <taxon>Dothideomycetidae</taxon>
        <taxon>Dothideales</taxon>
        <taxon>Saccotheciaceae</taxon>
        <taxon>Aureobasidium</taxon>
    </lineage>
</organism>
<evidence type="ECO:0000313" key="1">
    <source>
        <dbReference type="EMBL" id="KAK6004317.1"/>
    </source>
</evidence>
<proteinExistence type="predicted"/>
<dbReference type="EMBL" id="JASGXD010000007">
    <property type="protein sequence ID" value="KAK6004317.1"/>
    <property type="molecule type" value="Genomic_DNA"/>
</dbReference>
<dbReference type="Proteomes" id="UP001341245">
    <property type="component" value="Unassembled WGS sequence"/>
</dbReference>
<keyword evidence="2" id="KW-1185">Reference proteome</keyword>
<name>A0ABR0TJ07_AURPU</name>
<evidence type="ECO:0000313" key="2">
    <source>
        <dbReference type="Proteomes" id="UP001341245"/>
    </source>
</evidence>
<evidence type="ECO:0008006" key="3">
    <source>
        <dbReference type="Google" id="ProtNLM"/>
    </source>
</evidence>
<sequence>MSLSNAAPVTRLGDVLRKTLQTPFELTIGGQSSNVITVGTNGYLKIGNSVQLIAFAGQGDFLYLYGGNNGVFYRITGEAGSRAIVFSWYAGTVRWGHQQNHFTVTYFEDRPGQVQYKYYDVVQNPGPSAYAQVIINGATTSIVASGQYFQPGQQISISAPDASHVTFLSSTHDRVSCCTKRNWHSCTEFQAPQRP</sequence>
<comment type="caution">
    <text evidence="1">The sequence shown here is derived from an EMBL/GenBank/DDBJ whole genome shotgun (WGS) entry which is preliminary data.</text>
</comment>
<gene>
    <name evidence="1" type="ORF">QM012_008179</name>
</gene>